<proteinExistence type="predicted"/>
<feature type="compositionally biased region" description="Pro residues" evidence="1">
    <location>
        <begin position="107"/>
        <end position="122"/>
    </location>
</feature>
<dbReference type="RefSeq" id="WP_351956781.1">
    <property type="nucleotide sequence ID" value="NZ_JBEOZM010000004.1"/>
</dbReference>
<evidence type="ECO:0000313" key="2">
    <source>
        <dbReference type="EMBL" id="MER6268153.1"/>
    </source>
</evidence>
<evidence type="ECO:0000313" key="3">
    <source>
        <dbReference type="Proteomes" id="UP001490365"/>
    </source>
</evidence>
<feature type="region of interest" description="Disordered" evidence="1">
    <location>
        <begin position="81"/>
        <end position="129"/>
    </location>
</feature>
<dbReference type="Proteomes" id="UP001490365">
    <property type="component" value="Unassembled WGS sequence"/>
</dbReference>
<keyword evidence="3" id="KW-1185">Reference proteome</keyword>
<dbReference type="EMBL" id="JBEOZM010000004">
    <property type="protein sequence ID" value="MER6268153.1"/>
    <property type="molecule type" value="Genomic_DNA"/>
</dbReference>
<evidence type="ECO:0008006" key="4">
    <source>
        <dbReference type="Google" id="ProtNLM"/>
    </source>
</evidence>
<comment type="caution">
    <text evidence="2">The sequence shown here is derived from an EMBL/GenBank/DDBJ whole genome shotgun (WGS) entry which is preliminary data.</text>
</comment>
<name>A0ABV1TDN2_9ACTN</name>
<gene>
    <name evidence="2" type="ORF">ABT211_12735</name>
</gene>
<organism evidence="2 3">
    <name type="scientific">Streptomyces sp. 900105755</name>
    <dbReference type="NCBI Taxonomy" id="3154389"/>
    <lineage>
        <taxon>Bacteria</taxon>
        <taxon>Bacillati</taxon>
        <taxon>Actinomycetota</taxon>
        <taxon>Actinomycetes</taxon>
        <taxon>Kitasatosporales</taxon>
        <taxon>Streptomycetaceae</taxon>
        <taxon>Streptomyces</taxon>
    </lineage>
</organism>
<protein>
    <recommendedName>
        <fullName evidence="4">HTH marR-type domain-containing protein</fullName>
    </recommendedName>
</protein>
<evidence type="ECO:0000256" key="1">
    <source>
        <dbReference type="SAM" id="MobiDB-lite"/>
    </source>
</evidence>
<reference evidence="2 3" key="1">
    <citation type="submission" date="2024-06" db="EMBL/GenBank/DDBJ databases">
        <title>The Natural Products Discovery Center: Release of the First 8490 Sequenced Strains for Exploring Actinobacteria Biosynthetic Diversity.</title>
        <authorList>
            <person name="Kalkreuter E."/>
            <person name="Kautsar S.A."/>
            <person name="Yang D."/>
            <person name="Bader C.D."/>
            <person name="Teijaro C.N."/>
            <person name="Fluegel L."/>
            <person name="Davis C.M."/>
            <person name="Simpson J.R."/>
            <person name="Lauterbach L."/>
            <person name="Steele A.D."/>
            <person name="Gui C."/>
            <person name="Meng S."/>
            <person name="Li G."/>
            <person name="Viehrig K."/>
            <person name="Ye F."/>
            <person name="Su P."/>
            <person name="Kiefer A.F."/>
            <person name="Nichols A."/>
            <person name="Cepeda A.J."/>
            <person name="Yan W."/>
            <person name="Fan B."/>
            <person name="Jiang Y."/>
            <person name="Adhikari A."/>
            <person name="Zheng C.-J."/>
            <person name="Schuster L."/>
            <person name="Cowan T.M."/>
            <person name="Smanski M.J."/>
            <person name="Chevrette M.G."/>
            <person name="De Carvalho L.P.S."/>
            <person name="Shen B."/>
        </authorList>
    </citation>
    <scope>NUCLEOTIDE SEQUENCE [LARGE SCALE GENOMIC DNA]</scope>
    <source>
        <strain evidence="2 3">NPDC001694</strain>
    </source>
</reference>
<accession>A0ABV1TDN2</accession>
<sequence length="216" mass="24256">MTYQEAFPSPPGEFEDEAAHVVRQCDVLVGQSDERIEKLNAALSHETEKRNAVLALREEALSLQGVAPRMWSMRAQARQYGITPGQTEPPVTLRVVPSPSESDRDPPQAPAPPSQPPVPPEDSAPAVETPEPFQPAEIIIRSKKQQEVLTVIASRPDLPWGTEDLAKILGTPQEPRARKSLRNCLRLLLECGALERVRREGDRHTYYRSRQNWKFI</sequence>